<dbReference type="InterPro" id="IPR002044">
    <property type="entry name" value="CBM20"/>
</dbReference>
<dbReference type="GO" id="GO:0047389">
    <property type="term" value="F:glycerophosphocholine phosphodiesterase activity"/>
    <property type="evidence" value="ECO:0007669"/>
    <property type="project" value="TreeGrafter"/>
</dbReference>
<dbReference type="PANTHER" id="PTHR22958:SF1">
    <property type="entry name" value="GLYCEROPHOSPHOCHOLINE PHOSPHODIESTERASE GPCPD1"/>
    <property type="match status" value="1"/>
</dbReference>
<dbReference type="PROSITE" id="PS51704">
    <property type="entry name" value="GP_PDE"/>
    <property type="match status" value="1"/>
</dbReference>
<dbReference type="GO" id="GO:0046475">
    <property type="term" value="P:glycerophospholipid catabolic process"/>
    <property type="evidence" value="ECO:0007669"/>
    <property type="project" value="TreeGrafter"/>
</dbReference>
<proteinExistence type="inferred from homology"/>
<evidence type="ECO:0000256" key="3">
    <source>
        <dbReference type="SAM" id="MobiDB-lite"/>
    </source>
</evidence>
<keyword evidence="2" id="KW-0378">Hydrolase</keyword>
<sequence>MNSTDNCDDGHEGNSAEDDETNLLDQNEDHIAVVGDILELGSWNVDHAVRMQPKKSIISKLMDNVRRNDDKENTTYTVTVNLSQNPSPKVINYRYITFRQLRNANYETMSVLSRWETQQPARKIVVSPRMNLDDRFGYVNPTDHQPRLSEGWLTKQTEIRLVIQNRAAIVSKLPSLDSENLKIRVLPIDIRRSLNPIYASPHSTGSLAADRSHTDMLYAVLTPQCRSSFKPQPTEGHLFKKDDYLIFKSQTLVPDFTAFLIEFHELPTETPIAYSIFMPHGRENSSAYIKLDILTLNNSIVGHLTANYLVIRPIQYEHISLNASETFIKYWSATHTLDVGHRGLGRSFARKALARENTIKSLNMAANFKLDYVEFDVHLSKDLTPVIYHDFSFYANLEPISKPEPSDRSTYFDMPIKDLTVKQLHSLQYYHLDGYKPLSFANDTIDEMPFPLLKDVFQKVDISVGFNIEIKYPMLLFNQKWECETYYDPNLYIDKILATVYKYAGNRRIVFSSFVPDICILLKMKQNRYPVALLSQGKTARYDAYLDRVCNSGLLGVDFAICNDLLGVSMHSEDLLNDPAPGNVCNERKLVWFIWGNDLVEEAVRQKFRTMKCSGLIRDDVISKET</sequence>
<accession>A0A915JYB3</accession>
<protein>
    <submittedName>
        <fullName evidence="6">GP-PDE domain-containing protein</fullName>
    </submittedName>
</protein>
<evidence type="ECO:0000259" key="4">
    <source>
        <dbReference type="PROSITE" id="PS51704"/>
    </source>
</evidence>
<name>A0A915JYB3_ROMCU</name>
<dbReference type="InterPro" id="IPR051578">
    <property type="entry name" value="GDPD"/>
</dbReference>
<dbReference type="AlphaFoldDB" id="A0A915JYB3"/>
<dbReference type="FunFam" id="3.20.20.190:FF:000032">
    <property type="entry name" value="Glycerophosphoryl diester phosphodiesterase, putative"/>
    <property type="match status" value="1"/>
</dbReference>
<dbReference type="InterPro" id="IPR013783">
    <property type="entry name" value="Ig-like_fold"/>
</dbReference>
<dbReference type="Proteomes" id="UP000887565">
    <property type="component" value="Unplaced"/>
</dbReference>
<dbReference type="InterPro" id="IPR017946">
    <property type="entry name" value="PLC-like_Pdiesterase_TIM-brl"/>
</dbReference>
<reference evidence="6" key="1">
    <citation type="submission" date="2022-11" db="UniProtKB">
        <authorList>
            <consortium name="WormBaseParasite"/>
        </authorList>
    </citation>
    <scope>IDENTIFICATION</scope>
</reference>
<dbReference type="InterPro" id="IPR013784">
    <property type="entry name" value="Carb-bd-like_fold"/>
</dbReference>
<dbReference type="SUPFAM" id="SSF49452">
    <property type="entry name" value="Starch-binding domain-like"/>
    <property type="match status" value="1"/>
</dbReference>
<dbReference type="Pfam" id="PF03009">
    <property type="entry name" value="GDPD"/>
    <property type="match status" value="1"/>
</dbReference>
<dbReference type="OMA" id="LKVYHTA"/>
<evidence type="ECO:0000256" key="2">
    <source>
        <dbReference type="ARBA" id="ARBA00022801"/>
    </source>
</evidence>
<comment type="similarity">
    <text evidence="1">Belongs to the glycerophosphoryl diester phosphodiesterase family.</text>
</comment>
<feature type="domain" description="GP-PDE" evidence="4">
    <location>
        <begin position="336"/>
        <end position="626"/>
    </location>
</feature>
<organism evidence="5 6">
    <name type="scientific">Romanomermis culicivorax</name>
    <name type="common">Nematode worm</name>
    <dbReference type="NCBI Taxonomy" id="13658"/>
    <lineage>
        <taxon>Eukaryota</taxon>
        <taxon>Metazoa</taxon>
        <taxon>Ecdysozoa</taxon>
        <taxon>Nematoda</taxon>
        <taxon>Enoplea</taxon>
        <taxon>Dorylaimia</taxon>
        <taxon>Mermithida</taxon>
        <taxon>Mermithoidea</taxon>
        <taxon>Mermithidae</taxon>
        <taxon>Romanomermis</taxon>
    </lineage>
</organism>
<dbReference type="Gene3D" id="2.60.40.10">
    <property type="entry name" value="Immunoglobulins"/>
    <property type="match status" value="1"/>
</dbReference>
<evidence type="ECO:0000313" key="6">
    <source>
        <dbReference type="WBParaSite" id="nRc.2.0.1.t31441-RA"/>
    </source>
</evidence>
<feature type="region of interest" description="Disordered" evidence="3">
    <location>
        <begin position="1"/>
        <end position="21"/>
    </location>
</feature>
<keyword evidence="5" id="KW-1185">Reference proteome</keyword>
<dbReference type="InterPro" id="IPR030395">
    <property type="entry name" value="GP_PDE_dom"/>
</dbReference>
<dbReference type="WBParaSite" id="nRc.2.0.1.t31441-RA">
    <property type="protein sequence ID" value="nRc.2.0.1.t31441-RA"/>
    <property type="gene ID" value="nRc.2.0.1.g31441"/>
</dbReference>
<evidence type="ECO:0000256" key="1">
    <source>
        <dbReference type="ARBA" id="ARBA00007277"/>
    </source>
</evidence>
<dbReference type="SUPFAM" id="SSF51695">
    <property type="entry name" value="PLC-like phosphodiesterases"/>
    <property type="match status" value="1"/>
</dbReference>
<dbReference type="Pfam" id="PF00686">
    <property type="entry name" value="CBM_20"/>
    <property type="match status" value="1"/>
</dbReference>
<dbReference type="PANTHER" id="PTHR22958">
    <property type="entry name" value="GLYCEROPHOSPHORYL DIESTER PHOSPHODIESTERASE"/>
    <property type="match status" value="1"/>
</dbReference>
<dbReference type="GO" id="GO:2001070">
    <property type="term" value="F:starch binding"/>
    <property type="evidence" value="ECO:0007669"/>
    <property type="project" value="InterPro"/>
</dbReference>
<dbReference type="Gene3D" id="3.20.20.190">
    <property type="entry name" value="Phosphatidylinositol (PI) phosphodiesterase"/>
    <property type="match status" value="1"/>
</dbReference>
<evidence type="ECO:0000313" key="5">
    <source>
        <dbReference type="Proteomes" id="UP000887565"/>
    </source>
</evidence>